<keyword evidence="5" id="KW-1185">Reference proteome</keyword>
<evidence type="ECO:0008006" key="6">
    <source>
        <dbReference type="Google" id="ProtNLM"/>
    </source>
</evidence>
<organism evidence="4 5">
    <name type="scientific">Ruegeria profundi</name>
    <dbReference type="NCBI Taxonomy" id="1685378"/>
    <lineage>
        <taxon>Bacteria</taxon>
        <taxon>Pseudomonadati</taxon>
        <taxon>Pseudomonadota</taxon>
        <taxon>Alphaproteobacteria</taxon>
        <taxon>Rhodobacterales</taxon>
        <taxon>Roseobacteraceae</taxon>
        <taxon>Ruegeria</taxon>
    </lineage>
</organism>
<dbReference type="PANTHER" id="PTHR44196:SF2">
    <property type="entry name" value="SHORT-CHAIN DEHYDROGENASE-RELATED"/>
    <property type="match status" value="1"/>
</dbReference>
<dbReference type="OrthoDB" id="9808814at2"/>
<dbReference type="PRINTS" id="PR00081">
    <property type="entry name" value="GDHRDH"/>
</dbReference>
<sequence length="260" mass="28131">METLNNRTALITGASSGIGQAFAEEYASKGVNLVIVARRIDPLQKLASRLRSQHGIDVVVWTGDLAIPETPRRLFDYLTGQHIHVDILVNNAGFGVPGTLCEVEWDRHREAIEVMGAAPVRLCYLFAPTMQERRSGWIINVSSLAAFVPPHAGGTLYYPLKSYLARFSIALRAELKASSVHVTAVCPGFTHTGFQAAAGGTVESVAIPKWMWSEPNDVAAAAIRAVEKNQPICIPGLFNKAVALFFKVIPGALGRKIVGE</sequence>
<dbReference type="GO" id="GO:0016491">
    <property type="term" value="F:oxidoreductase activity"/>
    <property type="evidence" value="ECO:0007669"/>
    <property type="project" value="UniProtKB-KW"/>
</dbReference>
<evidence type="ECO:0000256" key="1">
    <source>
        <dbReference type="ARBA" id="ARBA00006484"/>
    </source>
</evidence>
<gene>
    <name evidence="4" type="ORF">AVO44_18320</name>
</gene>
<evidence type="ECO:0000256" key="3">
    <source>
        <dbReference type="RuleBase" id="RU000363"/>
    </source>
</evidence>
<comment type="similarity">
    <text evidence="1 3">Belongs to the short-chain dehydrogenases/reductases (SDR) family.</text>
</comment>
<dbReference type="STRING" id="1685378.AVO44_18320"/>
<evidence type="ECO:0000313" key="5">
    <source>
        <dbReference type="Proteomes" id="UP000053690"/>
    </source>
</evidence>
<evidence type="ECO:0000313" key="4">
    <source>
        <dbReference type="EMBL" id="KUJ77217.1"/>
    </source>
</evidence>
<dbReference type="RefSeq" id="WP_068340458.1">
    <property type="nucleotide sequence ID" value="NZ_LQBP01000012.1"/>
</dbReference>
<comment type="caution">
    <text evidence="4">The sequence shown here is derived from an EMBL/GenBank/DDBJ whole genome shotgun (WGS) entry which is preliminary data.</text>
</comment>
<dbReference type="PRINTS" id="PR00080">
    <property type="entry name" value="SDRFAMILY"/>
</dbReference>
<accession>A0A0X3TN69</accession>
<dbReference type="PIRSF" id="PIRSF000126">
    <property type="entry name" value="11-beta-HSD1"/>
    <property type="match status" value="1"/>
</dbReference>
<dbReference type="Pfam" id="PF00106">
    <property type="entry name" value="adh_short"/>
    <property type="match status" value="1"/>
</dbReference>
<dbReference type="GO" id="GO:0016020">
    <property type="term" value="C:membrane"/>
    <property type="evidence" value="ECO:0007669"/>
    <property type="project" value="TreeGrafter"/>
</dbReference>
<dbReference type="InterPro" id="IPR036291">
    <property type="entry name" value="NAD(P)-bd_dom_sf"/>
</dbReference>
<dbReference type="InterPro" id="IPR002347">
    <property type="entry name" value="SDR_fam"/>
</dbReference>
<proteinExistence type="inferred from homology"/>
<reference evidence="5" key="1">
    <citation type="submission" date="2015-12" db="EMBL/GenBank/DDBJ databases">
        <authorList>
            <person name="Zhang G."/>
            <person name="Stingl U."/>
        </authorList>
    </citation>
    <scope>NUCLEOTIDE SEQUENCE [LARGE SCALE GENOMIC DNA]</scope>
    <source>
        <strain evidence="5">ZGT108</strain>
    </source>
</reference>
<keyword evidence="2" id="KW-0560">Oxidoreductase</keyword>
<dbReference type="Gene3D" id="3.40.50.720">
    <property type="entry name" value="NAD(P)-binding Rossmann-like Domain"/>
    <property type="match status" value="1"/>
</dbReference>
<evidence type="ECO:0000256" key="2">
    <source>
        <dbReference type="ARBA" id="ARBA00023002"/>
    </source>
</evidence>
<dbReference type="PANTHER" id="PTHR44196">
    <property type="entry name" value="DEHYDROGENASE/REDUCTASE SDR FAMILY MEMBER 7B"/>
    <property type="match status" value="1"/>
</dbReference>
<dbReference type="AlphaFoldDB" id="A0A0X3TN69"/>
<dbReference type="SUPFAM" id="SSF51735">
    <property type="entry name" value="NAD(P)-binding Rossmann-fold domains"/>
    <property type="match status" value="1"/>
</dbReference>
<dbReference type="Proteomes" id="UP000053690">
    <property type="component" value="Unassembled WGS sequence"/>
</dbReference>
<protein>
    <recommendedName>
        <fullName evidence="6">Short-chain dehydrogenase</fullName>
    </recommendedName>
</protein>
<name>A0A0X3TN69_9RHOB</name>
<dbReference type="EMBL" id="LQBP01000012">
    <property type="protein sequence ID" value="KUJ77217.1"/>
    <property type="molecule type" value="Genomic_DNA"/>
</dbReference>